<reference evidence="1" key="1">
    <citation type="submission" date="2021-10" db="EMBL/GenBank/DDBJ databases">
        <authorList>
            <person name="Lavering E.D."/>
            <person name="James R."/>
            <person name="Fairholm J.D."/>
            <person name="Ogilvie B.H."/>
            <person name="Thurgood T.L."/>
            <person name="Robison R.A."/>
            <person name="Grose J.H."/>
        </authorList>
    </citation>
    <scope>NUCLEOTIDE SEQUENCE</scope>
</reference>
<proteinExistence type="predicted"/>
<sequence>MMIPTVKTMLTFQSKSYDEEKVIVDFIDIKNLSYCDVEDAVCDAIPKYLNESMDWQKYYATYYTETQHVTFGNSDELLFTAKITPVLEFDGNVFELNPIKI</sequence>
<evidence type="ECO:0000313" key="1">
    <source>
        <dbReference type="EMBL" id="UGO50655.1"/>
    </source>
</evidence>
<evidence type="ECO:0000313" key="2">
    <source>
        <dbReference type="Proteomes" id="UP000827460"/>
    </source>
</evidence>
<keyword evidence="2" id="KW-1185">Reference proteome</keyword>
<dbReference type="EMBL" id="OK499991">
    <property type="protein sequence ID" value="UGO50655.1"/>
    <property type="molecule type" value="Genomic_DNA"/>
</dbReference>
<protein>
    <submittedName>
        <fullName evidence="1">Uncharacterized protein</fullName>
    </submittedName>
</protein>
<accession>A0AAE9CDD2</accession>
<name>A0AAE9CDD2_9CAUD</name>
<gene>
    <name evidence="1" type="ORF">SOPHRITA_64</name>
</gene>
<organism evidence="1 2">
    <name type="scientific">Bacillus phage vB_BanS_Sophrita</name>
    <dbReference type="NCBI Taxonomy" id="2894790"/>
    <lineage>
        <taxon>Viruses</taxon>
        <taxon>Duplodnaviria</taxon>
        <taxon>Heunggongvirae</taxon>
        <taxon>Uroviricota</taxon>
        <taxon>Caudoviricetes</taxon>
        <taxon>Joanripponvirinae</taxon>
        <taxon>Sophritavirus</taxon>
        <taxon>Sophritavirus sophrita</taxon>
    </lineage>
</organism>
<dbReference type="Proteomes" id="UP000827460">
    <property type="component" value="Segment"/>
</dbReference>